<dbReference type="RefSeq" id="WP_059210618.1">
    <property type="nucleotide sequence ID" value="NZ_KQ948674.1"/>
</dbReference>
<name>A0A117QX08_9ACTN</name>
<dbReference type="EMBL" id="LMWU01000055">
    <property type="protein sequence ID" value="KUN58856.1"/>
    <property type="molecule type" value="Genomic_DNA"/>
</dbReference>
<dbReference type="AlphaFoldDB" id="A0A117QX08"/>
<proteinExistence type="predicted"/>
<evidence type="ECO:0000256" key="1">
    <source>
        <dbReference type="SAM" id="MobiDB-lite"/>
    </source>
</evidence>
<sequence>MTIHDGAPTKPSGPSGPQPSADLVAVPHVRVAHLPRHVRAELAAARRALASRRPAERGLGTAPAETIYSIAFLGSAATTEPRERGADFTWVQQVDGQLRTMVVQAKRAPYSAEAVRARLGVFAALNARQAILESRTVDGWKPAVAEFVSMWLGVPNPDTEWLEAVSTALLGSWVDLLDQHLVDDAGALGLEQLKRESSVVHRQLQPLWRRKAAGGRLLSLDHPVPGGGTLIDVLADRAAHDGPSVLWEPDTAPAACVFSQLSPDEQQVVRAWAQSGRASWAEAADLAGVTAADADSVRRKLRRLGRRFEERTAAARVTRGSLTNIAGSGA</sequence>
<evidence type="ECO:0000313" key="2">
    <source>
        <dbReference type="EMBL" id="KUN58856.1"/>
    </source>
</evidence>
<accession>A0A117QX08</accession>
<feature type="region of interest" description="Disordered" evidence="1">
    <location>
        <begin position="1"/>
        <end position="22"/>
    </location>
</feature>
<reference evidence="2 3" key="1">
    <citation type="submission" date="2015-10" db="EMBL/GenBank/DDBJ databases">
        <title>Draft genome sequence of Streptomyces canus DSM 40017, type strain for the species Streptomyces canus.</title>
        <authorList>
            <person name="Ruckert C."/>
            <person name="Winkler A."/>
            <person name="Kalinowski J."/>
            <person name="Kampfer P."/>
            <person name="Glaeser S."/>
        </authorList>
    </citation>
    <scope>NUCLEOTIDE SEQUENCE [LARGE SCALE GENOMIC DNA]</scope>
    <source>
        <strain evidence="2 3">DSM 40017</strain>
    </source>
</reference>
<organism evidence="2 3">
    <name type="scientific">Streptomyces canus</name>
    <dbReference type="NCBI Taxonomy" id="58343"/>
    <lineage>
        <taxon>Bacteria</taxon>
        <taxon>Bacillati</taxon>
        <taxon>Actinomycetota</taxon>
        <taxon>Actinomycetes</taxon>
        <taxon>Kitasatosporales</taxon>
        <taxon>Streptomycetaceae</taxon>
        <taxon>Streptomyces</taxon>
        <taxon>Streptomyces aurantiacus group</taxon>
    </lineage>
</organism>
<gene>
    <name evidence="2" type="ORF">AQJ46_42030</name>
</gene>
<comment type="caution">
    <text evidence="2">The sequence shown here is derived from an EMBL/GenBank/DDBJ whole genome shotgun (WGS) entry which is preliminary data.</text>
</comment>
<protein>
    <submittedName>
        <fullName evidence="2">Uncharacterized protein</fullName>
    </submittedName>
</protein>
<dbReference type="Proteomes" id="UP000053669">
    <property type="component" value="Unassembled WGS sequence"/>
</dbReference>
<evidence type="ECO:0000313" key="3">
    <source>
        <dbReference type="Proteomes" id="UP000053669"/>
    </source>
</evidence>